<comment type="caution">
    <text evidence="2">The sequence shown here is derived from an EMBL/GenBank/DDBJ whole genome shotgun (WGS) entry which is preliminary data.</text>
</comment>
<feature type="region of interest" description="Disordered" evidence="1">
    <location>
        <begin position="1"/>
        <end position="27"/>
    </location>
</feature>
<evidence type="ECO:0000256" key="1">
    <source>
        <dbReference type="SAM" id="MobiDB-lite"/>
    </source>
</evidence>
<dbReference type="EMBL" id="LAZR01054397">
    <property type="protein sequence ID" value="KKK78650.1"/>
    <property type="molecule type" value="Genomic_DNA"/>
</dbReference>
<feature type="compositionally biased region" description="Basic residues" evidence="1">
    <location>
        <begin position="1"/>
        <end position="10"/>
    </location>
</feature>
<gene>
    <name evidence="2" type="ORF">LCGC14_2841440</name>
</gene>
<accession>A0A0F8YXT3</accession>
<name>A0A0F8YXT3_9ZZZZ</name>
<feature type="compositionally biased region" description="Basic and acidic residues" evidence="1">
    <location>
        <begin position="18"/>
        <end position="27"/>
    </location>
</feature>
<dbReference type="AlphaFoldDB" id="A0A0F8YXT3"/>
<organism evidence="2">
    <name type="scientific">marine sediment metagenome</name>
    <dbReference type="NCBI Taxonomy" id="412755"/>
    <lineage>
        <taxon>unclassified sequences</taxon>
        <taxon>metagenomes</taxon>
        <taxon>ecological metagenomes</taxon>
    </lineage>
</organism>
<sequence length="51" mass="5558">MSHLGNKKSRMGQGTIDRLTRRESAPGKEIAEAIGTMSELPQFKDITGLLS</sequence>
<feature type="non-terminal residue" evidence="2">
    <location>
        <position position="51"/>
    </location>
</feature>
<protein>
    <submittedName>
        <fullName evidence="2">Uncharacterized protein</fullName>
    </submittedName>
</protein>
<reference evidence="2" key="1">
    <citation type="journal article" date="2015" name="Nature">
        <title>Complex archaea that bridge the gap between prokaryotes and eukaryotes.</title>
        <authorList>
            <person name="Spang A."/>
            <person name="Saw J.H."/>
            <person name="Jorgensen S.L."/>
            <person name="Zaremba-Niedzwiedzka K."/>
            <person name="Martijn J."/>
            <person name="Lind A.E."/>
            <person name="van Eijk R."/>
            <person name="Schleper C."/>
            <person name="Guy L."/>
            <person name="Ettema T.J."/>
        </authorList>
    </citation>
    <scope>NUCLEOTIDE SEQUENCE</scope>
</reference>
<evidence type="ECO:0000313" key="2">
    <source>
        <dbReference type="EMBL" id="KKK78650.1"/>
    </source>
</evidence>
<proteinExistence type="predicted"/>